<evidence type="ECO:0000313" key="12">
    <source>
        <dbReference type="EMBL" id="CAG5123906.1"/>
    </source>
</evidence>
<protein>
    <recommendedName>
        <fullName evidence="11">Hexosyltransferase</fullName>
        <ecNumber evidence="11">2.4.1.-</ecNumber>
    </recommendedName>
</protein>
<dbReference type="Gene3D" id="3.90.550.50">
    <property type="match status" value="1"/>
</dbReference>
<evidence type="ECO:0000256" key="1">
    <source>
        <dbReference type="ARBA" id="ARBA00004323"/>
    </source>
</evidence>
<organism evidence="12 13">
    <name type="scientific">Candidula unifasciata</name>
    <dbReference type="NCBI Taxonomy" id="100452"/>
    <lineage>
        <taxon>Eukaryota</taxon>
        <taxon>Metazoa</taxon>
        <taxon>Spiralia</taxon>
        <taxon>Lophotrochozoa</taxon>
        <taxon>Mollusca</taxon>
        <taxon>Gastropoda</taxon>
        <taxon>Heterobranchia</taxon>
        <taxon>Euthyneura</taxon>
        <taxon>Panpulmonata</taxon>
        <taxon>Eupulmonata</taxon>
        <taxon>Stylommatophora</taxon>
        <taxon>Helicina</taxon>
        <taxon>Helicoidea</taxon>
        <taxon>Geomitridae</taxon>
        <taxon>Candidula</taxon>
    </lineage>
</organism>
<gene>
    <name evidence="12" type="ORF">CUNI_LOCUS9464</name>
</gene>
<keyword evidence="5 11" id="KW-0812">Transmembrane</keyword>
<sequence>MRFSTRYLIGGTLTVYVITTAIMLVSFFKKHSCDNIYPYDALSVDRLDYSLFEFVSISQVLRSQIEETLKSELPPAVDDTLVILDDLKALNNVMHQMERHVDERAARLVLSQPVINYHNFSYIHNPTYYCTESQINVILIIPSATTNFEKRMAARRGNKRDYVLNVENRAKLLFFLGSPSRGGNIHTVQKNIDQEMKEFGDIVQEDFEDSYKNNRLKSVSMLRWVSTYCSTAKFVLRTDDDIEVNVSALISVLHRTSHSLNNFIIGMKRTKDPPRRDNSKYYISEQEYPYPVFPPYLLGGLLGYPVSTARLLYEAAMRTQPIWLEDVYITGICAYKLHIPILEDPEFVFKHE</sequence>
<dbReference type="FunFam" id="3.90.550.50:FF:000001">
    <property type="entry name" value="Hexosyltransferase"/>
    <property type="match status" value="1"/>
</dbReference>
<proteinExistence type="inferred from homology"/>
<dbReference type="OrthoDB" id="2139606at2759"/>
<keyword evidence="3 11" id="KW-0328">Glycosyltransferase</keyword>
<evidence type="ECO:0000256" key="11">
    <source>
        <dbReference type="RuleBase" id="RU363063"/>
    </source>
</evidence>
<evidence type="ECO:0000256" key="5">
    <source>
        <dbReference type="ARBA" id="ARBA00022692"/>
    </source>
</evidence>
<keyword evidence="13" id="KW-1185">Reference proteome</keyword>
<dbReference type="Pfam" id="PF01762">
    <property type="entry name" value="Galactosyl_T"/>
    <property type="match status" value="1"/>
</dbReference>
<comment type="similarity">
    <text evidence="2 11">Belongs to the glycosyltransferase 31 family.</text>
</comment>
<reference evidence="12" key="1">
    <citation type="submission" date="2021-04" db="EMBL/GenBank/DDBJ databases">
        <authorList>
            <consortium name="Molecular Ecology Group"/>
        </authorList>
    </citation>
    <scope>NUCLEOTIDE SEQUENCE</scope>
</reference>
<evidence type="ECO:0000256" key="7">
    <source>
        <dbReference type="ARBA" id="ARBA00022989"/>
    </source>
</evidence>
<comment type="subcellular location">
    <subcellularLocation>
        <location evidence="1 11">Golgi apparatus membrane</location>
        <topology evidence="1 11">Single-pass type II membrane protein</topology>
    </subcellularLocation>
</comment>
<accession>A0A8S3ZA01</accession>
<evidence type="ECO:0000256" key="10">
    <source>
        <dbReference type="ARBA" id="ARBA00023180"/>
    </source>
</evidence>
<evidence type="ECO:0000256" key="2">
    <source>
        <dbReference type="ARBA" id="ARBA00008661"/>
    </source>
</evidence>
<evidence type="ECO:0000313" key="13">
    <source>
        <dbReference type="Proteomes" id="UP000678393"/>
    </source>
</evidence>
<evidence type="ECO:0000256" key="8">
    <source>
        <dbReference type="ARBA" id="ARBA00023034"/>
    </source>
</evidence>
<dbReference type="Proteomes" id="UP000678393">
    <property type="component" value="Unassembled WGS sequence"/>
</dbReference>
<keyword evidence="4" id="KW-0808">Transferase</keyword>
<keyword evidence="8 11" id="KW-0333">Golgi apparatus</keyword>
<keyword evidence="10" id="KW-0325">Glycoprotein</keyword>
<keyword evidence="6 11" id="KW-0735">Signal-anchor</keyword>
<dbReference type="GO" id="GO:0000139">
    <property type="term" value="C:Golgi membrane"/>
    <property type="evidence" value="ECO:0007669"/>
    <property type="project" value="UniProtKB-SubCell"/>
</dbReference>
<dbReference type="GO" id="GO:0006493">
    <property type="term" value="P:protein O-linked glycosylation"/>
    <property type="evidence" value="ECO:0007669"/>
    <property type="project" value="TreeGrafter"/>
</dbReference>
<feature type="transmembrane region" description="Helical" evidence="11">
    <location>
        <begin position="7"/>
        <end position="28"/>
    </location>
</feature>
<dbReference type="AlphaFoldDB" id="A0A8S3ZA01"/>
<keyword evidence="9 11" id="KW-0472">Membrane</keyword>
<dbReference type="GO" id="GO:0016758">
    <property type="term" value="F:hexosyltransferase activity"/>
    <property type="evidence" value="ECO:0007669"/>
    <property type="project" value="InterPro"/>
</dbReference>
<comment type="caution">
    <text evidence="12">The sequence shown here is derived from an EMBL/GenBank/DDBJ whole genome shotgun (WGS) entry which is preliminary data.</text>
</comment>
<dbReference type="EMBL" id="CAJHNH020001650">
    <property type="protein sequence ID" value="CAG5123906.1"/>
    <property type="molecule type" value="Genomic_DNA"/>
</dbReference>
<dbReference type="InterPro" id="IPR002659">
    <property type="entry name" value="Glyco_trans_31"/>
</dbReference>
<evidence type="ECO:0000256" key="4">
    <source>
        <dbReference type="ARBA" id="ARBA00022679"/>
    </source>
</evidence>
<dbReference type="EC" id="2.4.1.-" evidence="11"/>
<dbReference type="PANTHER" id="PTHR11214">
    <property type="entry name" value="BETA-1,3-N-ACETYLGLUCOSAMINYLTRANSFERASE"/>
    <property type="match status" value="1"/>
</dbReference>
<keyword evidence="7 11" id="KW-1133">Transmembrane helix</keyword>
<name>A0A8S3ZA01_9EUPU</name>
<evidence type="ECO:0000256" key="9">
    <source>
        <dbReference type="ARBA" id="ARBA00023136"/>
    </source>
</evidence>
<evidence type="ECO:0000256" key="3">
    <source>
        <dbReference type="ARBA" id="ARBA00022676"/>
    </source>
</evidence>
<evidence type="ECO:0000256" key="6">
    <source>
        <dbReference type="ARBA" id="ARBA00022968"/>
    </source>
</evidence>
<dbReference type="PANTHER" id="PTHR11214:SF314">
    <property type="entry name" value="HEXOSYLTRANSFERASE"/>
    <property type="match status" value="1"/>
</dbReference>